<evidence type="ECO:0000313" key="2">
    <source>
        <dbReference type="EMBL" id="RZC36628.1"/>
    </source>
</evidence>
<feature type="region of interest" description="Disordered" evidence="1">
    <location>
        <begin position="185"/>
        <end position="207"/>
    </location>
</feature>
<reference evidence="2 3" key="1">
    <citation type="submission" date="2017-03" db="EMBL/GenBank/DDBJ databases">
        <title>Genome of the blue death feigning beetle - Asbolus verrucosus.</title>
        <authorList>
            <person name="Rider S.D."/>
        </authorList>
    </citation>
    <scope>NUCLEOTIDE SEQUENCE [LARGE SCALE GENOMIC DNA]</scope>
    <source>
        <strain evidence="2">Butters</strain>
        <tissue evidence="2">Head and leg muscle</tissue>
    </source>
</reference>
<organism evidence="2 3">
    <name type="scientific">Asbolus verrucosus</name>
    <name type="common">Desert ironclad beetle</name>
    <dbReference type="NCBI Taxonomy" id="1661398"/>
    <lineage>
        <taxon>Eukaryota</taxon>
        <taxon>Metazoa</taxon>
        <taxon>Ecdysozoa</taxon>
        <taxon>Arthropoda</taxon>
        <taxon>Hexapoda</taxon>
        <taxon>Insecta</taxon>
        <taxon>Pterygota</taxon>
        <taxon>Neoptera</taxon>
        <taxon>Endopterygota</taxon>
        <taxon>Coleoptera</taxon>
        <taxon>Polyphaga</taxon>
        <taxon>Cucujiformia</taxon>
        <taxon>Tenebrionidae</taxon>
        <taxon>Pimeliinae</taxon>
        <taxon>Asbolus</taxon>
    </lineage>
</organism>
<accession>A0A482VW38</accession>
<feature type="region of interest" description="Disordered" evidence="1">
    <location>
        <begin position="232"/>
        <end position="304"/>
    </location>
</feature>
<keyword evidence="3" id="KW-1185">Reference proteome</keyword>
<comment type="caution">
    <text evidence="2">The sequence shown here is derived from an EMBL/GenBank/DDBJ whole genome shotgun (WGS) entry which is preliminary data.</text>
</comment>
<evidence type="ECO:0000313" key="3">
    <source>
        <dbReference type="Proteomes" id="UP000292052"/>
    </source>
</evidence>
<proteinExistence type="predicted"/>
<sequence>MVSAFCVCINPTQSQFFYSHYTPLTTQFAPIFPQPFLPAPRVSSFPVVSPLVYNLPQSGQGKAASTSTSTVTYNLQPTQNSEYLGFGYRTDFKDGASSTVFYVTGPESTNLKSFRDFPNFSRQVQESGAKARNLASDIIDINAVPDAPGKIQSILQPSEFQKLFDNPLPGVINFYTFPAGTVPLPRQSFNESENATTPSSVSTTTAATTTAQEAIAAESIVNTRILKNDIESTEKSNQITEEGTTSSTTNTTTSTEAPDDNTEAKPTENTTNENPGTVSEDIKEETTTASTTEEPTTLETTTQV</sequence>
<dbReference type="Proteomes" id="UP000292052">
    <property type="component" value="Unassembled WGS sequence"/>
</dbReference>
<dbReference type="OrthoDB" id="6773515at2759"/>
<gene>
    <name evidence="2" type="ORF">BDFB_000243</name>
</gene>
<feature type="compositionally biased region" description="Low complexity" evidence="1">
    <location>
        <begin position="240"/>
        <end position="256"/>
    </location>
</feature>
<feature type="compositionally biased region" description="Low complexity" evidence="1">
    <location>
        <begin position="195"/>
        <end position="207"/>
    </location>
</feature>
<name>A0A482VW38_ASBVE</name>
<protein>
    <submittedName>
        <fullName evidence="2">Uncharacterized protein</fullName>
    </submittedName>
</protein>
<evidence type="ECO:0000256" key="1">
    <source>
        <dbReference type="SAM" id="MobiDB-lite"/>
    </source>
</evidence>
<dbReference type="AlphaFoldDB" id="A0A482VW38"/>
<feature type="compositionally biased region" description="Low complexity" evidence="1">
    <location>
        <begin position="287"/>
        <end position="304"/>
    </location>
</feature>
<dbReference type="EMBL" id="QDEB01060303">
    <property type="protein sequence ID" value="RZC36628.1"/>
    <property type="molecule type" value="Genomic_DNA"/>
</dbReference>